<dbReference type="EMBL" id="JACBPP010000001">
    <property type="protein sequence ID" value="KAF8004693.1"/>
    <property type="molecule type" value="Genomic_DNA"/>
</dbReference>
<protein>
    <submittedName>
        <fullName evidence="1">Uncharacterized protein</fullName>
    </submittedName>
</protein>
<proteinExistence type="predicted"/>
<sequence length="178" mass="20215">MSTTFAGRIIAEGFLYFQPRIIDPMGFRLSITDNKLVANDVLNDVSLYDTGAIFFNTQKKFLNIDEAGKLVASNLVNFAFKLESRPADNKWFYNLKYNGLAVFQLCSDDLIGFQSNCQVKRYISIRFARNWLFKPLKKLPGPSSIHDSRVIHLKKVKPVEKILPIRNSHQSAGDTAPN</sequence>
<name>A0A8H7LEB9_9ASCO</name>
<dbReference type="AlphaFoldDB" id="A0A8H7LEB9"/>
<accession>A0A8H7LEB9</accession>
<comment type="caution">
    <text evidence="1">The sequence shown here is derived from an EMBL/GenBank/DDBJ whole genome shotgun (WGS) entry which is preliminary data.</text>
</comment>
<reference evidence="1" key="1">
    <citation type="submission" date="2020-10" db="EMBL/GenBank/DDBJ databases">
        <title>The Whole-Genome Sequence of Metschnikowia persimmonesis, a Novel Endophytic Yeast Species Isolated from Medicinal Plant Diospyros kaki Thumb.</title>
        <authorList>
            <person name="Rahmat E."/>
            <person name="Kang Y."/>
        </authorList>
    </citation>
    <scope>NUCLEOTIDE SEQUENCE</scope>
    <source>
        <strain evidence="1">KIOM G15050</strain>
    </source>
</reference>
<keyword evidence="2" id="KW-1185">Reference proteome</keyword>
<evidence type="ECO:0000313" key="1">
    <source>
        <dbReference type="EMBL" id="KAF8004693.1"/>
    </source>
</evidence>
<organism evidence="1 2">
    <name type="scientific">Metschnikowia pulcherrima</name>
    <dbReference type="NCBI Taxonomy" id="27326"/>
    <lineage>
        <taxon>Eukaryota</taxon>
        <taxon>Fungi</taxon>
        <taxon>Dikarya</taxon>
        <taxon>Ascomycota</taxon>
        <taxon>Saccharomycotina</taxon>
        <taxon>Pichiomycetes</taxon>
        <taxon>Metschnikowiaceae</taxon>
        <taxon>Metschnikowia</taxon>
    </lineage>
</organism>
<gene>
    <name evidence="1" type="ORF">HF325_000150</name>
</gene>
<dbReference type="OrthoDB" id="10274550at2759"/>
<evidence type="ECO:0000313" key="2">
    <source>
        <dbReference type="Proteomes" id="UP000649328"/>
    </source>
</evidence>
<dbReference type="Proteomes" id="UP000649328">
    <property type="component" value="Unassembled WGS sequence"/>
</dbReference>